<evidence type="ECO:0000313" key="1">
    <source>
        <dbReference type="EMBL" id="MCD9644495.1"/>
    </source>
</evidence>
<feature type="non-terminal residue" evidence="1">
    <location>
        <position position="153"/>
    </location>
</feature>
<keyword evidence="2" id="KW-1185">Reference proteome</keyword>
<comment type="caution">
    <text evidence="1">The sequence shown here is derived from an EMBL/GenBank/DDBJ whole genome shotgun (WGS) entry which is preliminary data.</text>
</comment>
<organism evidence="1 2">
    <name type="scientific">Datura stramonium</name>
    <name type="common">Jimsonweed</name>
    <name type="synonym">Common thornapple</name>
    <dbReference type="NCBI Taxonomy" id="4076"/>
    <lineage>
        <taxon>Eukaryota</taxon>
        <taxon>Viridiplantae</taxon>
        <taxon>Streptophyta</taxon>
        <taxon>Embryophyta</taxon>
        <taxon>Tracheophyta</taxon>
        <taxon>Spermatophyta</taxon>
        <taxon>Magnoliopsida</taxon>
        <taxon>eudicotyledons</taxon>
        <taxon>Gunneridae</taxon>
        <taxon>Pentapetalae</taxon>
        <taxon>asterids</taxon>
        <taxon>lamiids</taxon>
        <taxon>Solanales</taxon>
        <taxon>Solanaceae</taxon>
        <taxon>Solanoideae</taxon>
        <taxon>Datureae</taxon>
        <taxon>Datura</taxon>
    </lineage>
</organism>
<evidence type="ECO:0000313" key="2">
    <source>
        <dbReference type="Proteomes" id="UP000823775"/>
    </source>
</evidence>
<sequence length="153" mass="17996">MSASYFIRSVCFKIFIHQQPRLALLDYFGAQVVETHGLTWFKTQKEAKYSPKNLIDEGFLTLEFPAIRYKLRELGVGYIFAEPEECNITLVREFYAKWDTSFGESTKVKIRGQVVQFTYKRFNAFLGKPVVDHSEYFVLLERPPYHDIHHTLC</sequence>
<gene>
    <name evidence="1" type="ORF">HAX54_032720</name>
</gene>
<dbReference type="EMBL" id="JACEIK010004168">
    <property type="protein sequence ID" value="MCD9644495.1"/>
    <property type="molecule type" value="Genomic_DNA"/>
</dbReference>
<proteinExistence type="predicted"/>
<name>A0ABS8VB86_DATST</name>
<accession>A0ABS8VB86</accession>
<dbReference type="Proteomes" id="UP000823775">
    <property type="component" value="Unassembled WGS sequence"/>
</dbReference>
<protein>
    <submittedName>
        <fullName evidence="1">Uncharacterized protein</fullName>
    </submittedName>
</protein>
<reference evidence="1 2" key="1">
    <citation type="journal article" date="2021" name="BMC Genomics">
        <title>Datura genome reveals duplications of psychoactive alkaloid biosynthetic genes and high mutation rate following tissue culture.</title>
        <authorList>
            <person name="Rajewski A."/>
            <person name="Carter-House D."/>
            <person name="Stajich J."/>
            <person name="Litt A."/>
        </authorList>
    </citation>
    <scope>NUCLEOTIDE SEQUENCE [LARGE SCALE GENOMIC DNA]</scope>
    <source>
        <strain evidence="1">AR-01</strain>
    </source>
</reference>